<dbReference type="Pfam" id="PF00582">
    <property type="entry name" value="Usp"/>
    <property type="match status" value="1"/>
</dbReference>
<reference evidence="3" key="1">
    <citation type="journal article" date="2017" name="Nat. Commun.">
        <title>The asparagus genome sheds light on the origin and evolution of a young Y chromosome.</title>
        <authorList>
            <person name="Harkess A."/>
            <person name="Zhou J."/>
            <person name="Xu C."/>
            <person name="Bowers J.E."/>
            <person name="Van der Hulst R."/>
            <person name="Ayyampalayam S."/>
            <person name="Mercati F."/>
            <person name="Riccardi P."/>
            <person name="McKain M.R."/>
            <person name="Kakrana A."/>
            <person name="Tang H."/>
            <person name="Ray J."/>
            <person name="Groenendijk J."/>
            <person name="Arikit S."/>
            <person name="Mathioni S.M."/>
            <person name="Nakano M."/>
            <person name="Shan H."/>
            <person name="Telgmann-Rauber A."/>
            <person name="Kanno A."/>
            <person name="Yue Z."/>
            <person name="Chen H."/>
            <person name="Li W."/>
            <person name="Chen Y."/>
            <person name="Xu X."/>
            <person name="Zhang Y."/>
            <person name="Luo S."/>
            <person name="Chen H."/>
            <person name="Gao J."/>
            <person name="Mao Z."/>
            <person name="Pires J.C."/>
            <person name="Luo M."/>
            <person name="Kudrna D."/>
            <person name="Wing R.A."/>
            <person name="Meyers B.C."/>
            <person name="Yi K."/>
            <person name="Kong H."/>
            <person name="Lavrijsen P."/>
            <person name="Sunseri F."/>
            <person name="Falavigna A."/>
            <person name="Ye Y."/>
            <person name="Leebens-Mack J.H."/>
            <person name="Chen G."/>
        </authorList>
    </citation>
    <scope>NUCLEOTIDE SEQUENCE [LARGE SCALE GENOMIC DNA]</scope>
    <source>
        <strain evidence="3">cv. DH0086</strain>
    </source>
</reference>
<dbReference type="PRINTS" id="PR01438">
    <property type="entry name" value="UNVRSLSTRESS"/>
</dbReference>
<dbReference type="OMA" id="ENICRNY"/>
<dbReference type="SUPFAM" id="SSF52402">
    <property type="entry name" value="Adenine nucleotide alpha hydrolases-like"/>
    <property type="match status" value="1"/>
</dbReference>
<feature type="domain" description="UspA" evidence="1">
    <location>
        <begin position="12"/>
        <end position="160"/>
    </location>
</feature>
<dbReference type="CDD" id="cd23659">
    <property type="entry name" value="USP_At3g01520-like"/>
    <property type="match status" value="1"/>
</dbReference>
<dbReference type="EMBL" id="CM007385">
    <property type="protein sequence ID" value="ONK67578.1"/>
    <property type="molecule type" value="Genomic_DNA"/>
</dbReference>
<dbReference type="Gramene" id="ONK67578">
    <property type="protein sequence ID" value="ONK67578"/>
    <property type="gene ID" value="A4U43_C05F1490"/>
</dbReference>
<proteinExistence type="predicted"/>
<accession>A0A5P1ENJ9</accession>
<evidence type="ECO:0000313" key="3">
    <source>
        <dbReference type="Proteomes" id="UP000243459"/>
    </source>
</evidence>
<evidence type="ECO:0000313" key="2">
    <source>
        <dbReference type="EMBL" id="ONK67578.1"/>
    </source>
</evidence>
<dbReference type="OrthoDB" id="843225at2759"/>
<dbReference type="PANTHER" id="PTHR31964">
    <property type="entry name" value="ADENINE NUCLEOTIDE ALPHA HYDROLASES-LIKE SUPERFAMILY PROTEIN"/>
    <property type="match status" value="1"/>
</dbReference>
<dbReference type="AlphaFoldDB" id="A0A5P1ENJ9"/>
<gene>
    <name evidence="2" type="ORF">A4U43_C05F1490</name>
</gene>
<protein>
    <recommendedName>
        <fullName evidence="1">UspA domain-containing protein</fullName>
    </recommendedName>
</protein>
<dbReference type="InterPro" id="IPR006016">
    <property type="entry name" value="UspA"/>
</dbReference>
<dbReference type="InterPro" id="IPR014729">
    <property type="entry name" value="Rossmann-like_a/b/a_fold"/>
</dbReference>
<keyword evidence="3" id="KW-1185">Reference proteome</keyword>
<sequence length="163" mass="18107">MAETTIVEGERRMVVAAIDESEESIYALKWCLDNLIPARDANTVVLLYARPVTPTYSMLNGAGYLFSEEVLASMDRYSRDLANSVLERAENICRNYDNIKVEKKARSGDARDVICDTVDKVGADVLVMGSHGYGFIKRAFIGSVSDYCARNAKCPVLIVKRRA</sequence>
<organism evidence="2 3">
    <name type="scientific">Asparagus officinalis</name>
    <name type="common">Garden asparagus</name>
    <dbReference type="NCBI Taxonomy" id="4686"/>
    <lineage>
        <taxon>Eukaryota</taxon>
        <taxon>Viridiplantae</taxon>
        <taxon>Streptophyta</taxon>
        <taxon>Embryophyta</taxon>
        <taxon>Tracheophyta</taxon>
        <taxon>Spermatophyta</taxon>
        <taxon>Magnoliopsida</taxon>
        <taxon>Liliopsida</taxon>
        <taxon>Asparagales</taxon>
        <taxon>Asparagaceae</taxon>
        <taxon>Asparagoideae</taxon>
        <taxon>Asparagus</taxon>
    </lineage>
</organism>
<dbReference type="InterPro" id="IPR006015">
    <property type="entry name" value="Universal_stress_UspA"/>
</dbReference>
<name>A0A5P1ENJ9_ASPOF</name>
<dbReference type="PANTHER" id="PTHR31964:SF126">
    <property type="entry name" value="ADENINE NUCLEOTIDE ALPHA HYDROLASES-LIKE SUPERFAMILY PROTEIN"/>
    <property type="match status" value="1"/>
</dbReference>
<dbReference type="Gene3D" id="3.40.50.620">
    <property type="entry name" value="HUPs"/>
    <property type="match status" value="1"/>
</dbReference>
<dbReference type="Proteomes" id="UP000243459">
    <property type="component" value="Chromosome 5"/>
</dbReference>
<evidence type="ECO:0000259" key="1">
    <source>
        <dbReference type="Pfam" id="PF00582"/>
    </source>
</evidence>